<proteinExistence type="predicted"/>
<keyword evidence="1" id="KW-0472">Membrane</keyword>
<dbReference type="AlphaFoldDB" id="A0A1F7YPP4"/>
<comment type="caution">
    <text evidence="2">The sequence shown here is derived from an EMBL/GenBank/DDBJ whole genome shotgun (WGS) entry which is preliminary data.</text>
</comment>
<sequence>MPSRKKATSTKHKASLLDRIFLPGWLELLLILIFLVRLPSLFEPFYYGDEMIYLTLGNAIRQGVVLYQGIHDNKPPLLYFLASLAGNVFWFRAILAAWMMATTIAFWKLTSVLYPKKQRFQIIATVVFAILTTLPLLEGQIANAEVFMIGPTIVAFYLLLSRKLSTRLVFFAGILLSIATLFKVPAAFDLLAVVFLWVITLFSKNPKWGDFFRTVAVLTAGFLVPLGISFIWYWSRGALNDYFVAAFLQNVGYLSSQRVGSIIQQEPFLVRNGPILFRGIVMGTGLFTLLLLRNRLSKQFVFACAWLLVGLFAVTLSERPYPHYFIQVVPSIALLAGMLGTLETIEQSLTIIPLSLVLLVAVHFKFWYYPSLPYFTRFMQFATGTLSQEEYFTTFDKNVNRNYKLAKFLISTSKQKETVFIWGDSAPIYALSDKLPPMKYIATYHINDFSSKESVIKTLTTTSPEFIIILPGSDSFPQLTEFVRKSYMLIHTIDEADVWKLIPPRTTSLFL</sequence>
<dbReference type="Proteomes" id="UP000177263">
    <property type="component" value="Unassembled WGS sequence"/>
</dbReference>
<dbReference type="EMBL" id="MGGM01000015">
    <property type="protein sequence ID" value="OGM29314.1"/>
    <property type="molecule type" value="Genomic_DNA"/>
</dbReference>
<feature type="transmembrane region" description="Helical" evidence="1">
    <location>
        <begin position="120"/>
        <end position="137"/>
    </location>
</feature>
<feature type="transmembrane region" description="Helical" evidence="1">
    <location>
        <begin position="20"/>
        <end position="39"/>
    </location>
</feature>
<keyword evidence="1" id="KW-0812">Transmembrane</keyword>
<accession>A0A1F7YPP4</accession>
<dbReference type="STRING" id="1802500.A2801_02210"/>
<gene>
    <name evidence="2" type="ORF">A2801_02210</name>
</gene>
<evidence type="ECO:0000313" key="3">
    <source>
        <dbReference type="Proteomes" id="UP000177263"/>
    </source>
</evidence>
<evidence type="ECO:0000256" key="1">
    <source>
        <dbReference type="SAM" id="Phobius"/>
    </source>
</evidence>
<keyword evidence="1" id="KW-1133">Transmembrane helix</keyword>
<evidence type="ECO:0008006" key="4">
    <source>
        <dbReference type="Google" id="ProtNLM"/>
    </source>
</evidence>
<feature type="transmembrane region" description="Helical" evidence="1">
    <location>
        <begin position="144"/>
        <end position="162"/>
    </location>
</feature>
<organism evidence="2 3">
    <name type="scientific">Candidatus Woesebacteria bacterium RIFCSPHIGHO2_01_FULL_41_10</name>
    <dbReference type="NCBI Taxonomy" id="1802500"/>
    <lineage>
        <taxon>Bacteria</taxon>
        <taxon>Candidatus Woeseibacteriota</taxon>
    </lineage>
</organism>
<feature type="transmembrane region" description="Helical" evidence="1">
    <location>
        <begin position="168"/>
        <end position="199"/>
    </location>
</feature>
<feature type="transmembrane region" description="Helical" evidence="1">
    <location>
        <begin position="211"/>
        <end position="234"/>
    </location>
</feature>
<protein>
    <recommendedName>
        <fullName evidence="4">Glycosyltransferase RgtA/B/C/D-like domain-containing protein</fullName>
    </recommendedName>
</protein>
<evidence type="ECO:0000313" key="2">
    <source>
        <dbReference type="EMBL" id="OGM29314.1"/>
    </source>
</evidence>
<feature type="transmembrane region" description="Helical" evidence="1">
    <location>
        <begin position="299"/>
        <end position="317"/>
    </location>
</feature>
<feature type="transmembrane region" description="Helical" evidence="1">
    <location>
        <begin position="275"/>
        <end position="292"/>
    </location>
</feature>
<reference evidence="2 3" key="1">
    <citation type="journal article" date="2016" name="Nat. Commun.">
        <title>Thousands of microbial genomes shed light on interconnected biogeochemical processes in an aquifer system.</title>
        <authorList>
            <person name="Anantharaman K."/>
            <person name="Brown C.T."/>
            <person name="Hug L.A."/>
            <person name="Sharon I."/>
            <person name="Castelle C.J."/>
            <person name="Probst A.J."/>
            <person name="Thomas B.C."/>
            <person name="Singh A."/>
            <person name="Wilkins M.J."/>
            <person name="Karaoz U."/>
            <person name="Brodie E.L."/>
            <person name="Williams K.H."/>
            <person name="Hubbard S.S."/>
            <person name="Banfield J.F."/>
        </authorList>
    </citation>
    <scope>NUCLEOTIDE SEQUENCE [LARGE SCALE GENOMIC DNA]</scope>
</reference>
<feature type="transmembrane region" description="Helical" evidence="1">
    <location>
        <begin position="323"/>
        <end position="342"/>
    </location>
</feature>
<feature type="transmembrane region" description="Helical" evidence="1">
    <location>
        <begin position="349"/>
        <end position="369"/>
    </location>
</feature>
<name>A0A1F7YPP4_9BACT</name>
<feature type="transmembrane region" description="Helical" evidence="1">
    <location>
        <begin position="77"/>
        <end position="100"/>
    </location>
</feature>